<evidence type="ECO:0000259" key="4">
    <source>
        <dbReference type="SMART" id="SM00062"/>
    </source>
</evidence>
<dbReference type="SUPFAM" id="SSF53850">
    <property type="entry name" value="Periplasmic binding protein-like II"/>
    <property type="match status" value="1"/>
</dbReference>
<accession>A0A1E5BW60</accession>
<organism evidence="5 6">
    <name type="scientific">Enterovibrio norvegicus FF-454</name>
    <dbReference type="NCBI Taxonomy" id="1185651"/>
    <lineage>
        <taxon>Bacteria</taxon>
        <taxon>Pseudomonadati</taxon>
        <taxon>Pseudomonadota</taxon>
        <taxon>Gammaproteobacteria</taxon>
        <taxon>Vibrionales</taxon>
        <taxon>Vibrionaceae</taxon>
        <taxon>Enterovibrio</taxon>
    </lineage>
</organism>
<feature type="signal peptide" evidence="3">
    <location>
        <begin position="1"/>
        <end position="24"/>
    </location>
</feature>
<evidence type="ECO:0000256" key="3">
    <source>
        <dbReference type="SAM" id="SignalP"/>
    </source>
</evidence>
<evidence type="ECO:0000256" key="2">
    <source>
        <dbReference type="ARBA" id="ARBA00022729"/>
    </source>
</evidence>
<comment type="similarity">
    <text evidence="1">Belongs to the bacterial solute-binding protein 3 family.</text>
</comment>
<dbReference type="PANTHER" id="PTHR35936">
    <property type="entry name" value="MEMBRANE-BOUND LYTIC MUREIN TRANSGLYCOSYLASE F"/>
    <property type="match status" value="1"/>
</dbReference>
<reference evidence="5 6" key="1">
    <citation type="journal article" date="2012" name="Science">
        <title>Ecological populations of bacteria act as socially cohesive units of antibiotic production and resistance.</title>
        <authorList>
            <person name="Cordero O.X."/>
            <person name="Wildschutte H."/>
            <person name="Kirkup B."/>
            <person name="Proehl S."/>
            <person name="Ngo L."/>
            <person name="Hussain F."/>
            <person name="Le Roux F."/>
            <person name="Mincer T."/>
            <person name="Polz M.F."/>
        </authorList>
    </citation>
    <scope>NUCLEOTIDE SEQUENCE [LARGE SCALE GENOMIC DNA]</scope>
    <source>
        <strain evidence="5 6">FF-454</strain>
    </source>
</reference>
<proteinExistence type="inferred from homology"/>
<dbReference type="EMBL" id="AJWN02000109">
    <property type="protein sequence ID" value="OEE57467.1"/>
    <property type="molecule type" value="Genomic_DNA"/>
</dbReference>
<dbReference type="SMART" id="SM00062">
    <property type="entry name" value="PBPb"/>
    <property type="match status" value="1"/>
</dbReference>
<feature type="domain" description="Solute-binding protein family 3/N-terminal" evidence="4">
    <location>
        <begin position="31"/>
        <end position="252"/>
    </location>
</feature>
<dbReference type="Pfam" id="PF00497">
    <property type="entry name" value="SBP_bac_3"/>
    <property type="match status" value="1"/>
</dbReference>
<dbReference type="AlphaFoldDB" id="A0A1E5BW60"/>
<dbReference type="RefSeq" id="WP_016958356.1">
    <property type="nucleotide sequence ID" value="NZ_AJWN02000109.1"/>
</dbReference>
<comment type="caution">
    <text evidence="5">The sequence shown here is derived from an EMBL/GenBank/DDBJ whole genome shotgun (WGS) entry which is preliminary data.</text>
</comment>
<sequence>MLTFRRLLVGIFLFAFFASTNISAEQENHFVIGVQAFADYAPYSTFKNGEYQGFNRELLDAFANEYSYEFEYRALPLKRLYRNLVSGEIDAKYPDNPSWTQDLKQGREVIYSDPVVSFIDGVIMLDENHDKSREALATIGMISGFTPWPFLQDIKTNTVTVYEANNMDALIKMLLTNRIDGIYTNAAVFRNRIKLAFESAPSMSLNTSLPFLAGTRHMSSVSRPDLVIQFNQFLENHASFVESLKQQYGLINASLLHSNTQNILEKQ</sequence>
<dbReference type="Gene3D" id="3.40.190.10">
    <property type="entry name" value="Periplasmic binding protein-like II"/>
    <property type="match status" value="2"/>
</dbReference>
<evidence type="ECO:0000313" key="5">
    <source>
        <dbReference type="EMBL" id="OEE57467.1"/>
    </source>
</evidence>
<keyword evidence="6" id="KW-1185">Reference proteome</keyword>
<protein>
    <recommendedName>
        <fullName evidence="4">Solute-binding protein family 3/N-terminal domain-containing protein</fullName>
    </recommendedName>
</protein>
<name>A0A1E5BW60_9GAMM</name>
<gene>
    <name evidence="5" type="ORF">A1OK_17745</name>
</gene>
<keyword evidence="2 3" id="KW-0732">Signal</keyword>
<feature type="chain" id="PRO_5009172107" description="Solute-binding protein family 3/N-terminal domain-containing protein" evidence="3">
    <location>
        <begin position="25"/>
        <end position="267"/>
    </location>
</feature>
<dbReference type="PANTHER" id="PTHR35936:SF19">
    <property type="entry name" value="AMINO-ACID-BINDING PROTEIN YXEM-RELATED"/>
    <property type="match status" value="1"/>
</dbReference>
<dbReference type="InterPro" id="IPR001638">
    <property type="entry name" value="Solute-binding_3/MltF_N"/>
</dbReference>
<evidence type="ECO:0000313" key="6">
    <source>
        <dbReference type="Proteomes" id="UP000095039"/>
    </source>
</evidence>
<evidence type="ECO:0000256" key="1">
    <source>
        <dbReference type="ARBA" id="ARBA00010333"/>
    </source>
</evidence>
<dbReference type="Proteomes" id="UP000095039">
    <property type="component" value="Unassembled WGS sequence"/>
</dbReference>